<dbReference type="OrthoDB" id="4473276at2759"/>
<dbReference type="InterPro" id="IPR011990">
    <property type="entry name" value="TPR-like_helical_dom_sf"/>
</dbReference>
<evidence type="ECO:0000313" key="2">
    <source>
        <dbReference type="Proteomes" id="UP000247233"/>
    </source>
</evidence>
<dbReference type="Gene3D" id="1.25.40.10">
    <property type="entry name" value="Tetratricopeptide repeat domain"/>
    <property type="match status" value="1"/>
</dbReference>
<dbReference type="AlphaFoldDB" id="A0A317VZG7"/>
<protein>
    <recommendedName>
        <fullName evidence="3">Tetratricopeptide repeat domain protein</fullName>
    </recommendedName>
</protein>
<organism evidence="1 2">
    <name type="scientific">Aspergillus heteromorphus CBS 117.55</name>
    <dbReference type="NCBI Taxonomy" id="1448321"/>
    <lineage>
        <taxon>Eukaryota</taxon>
        <taxon>Fungi</taxon>
        <taxon>Dikarya</taxon>
        <taxon>Ascomycota</taxon>
        <taxon>Pezizomycotina</taxon>
        <taxon>Eurotiomycetes</taxon>
        <taxon>Eurotiomycetidae</taxon>
        <taxon>Eurotiales</taxon>
        <taxon>Aspergillaceae</taxon>
        <taxon>Aspergillus</taxon>
        <taxon>Aspergillus subgen. Circumdati</taxon>
    </lineage>
</organism>
<evidence type="ECO:0008006" key="3">
    <source>
        <dbReference type="Google" id="ProtNLM"/>
    </source>
</evidence>
<proteinExistence type="predicted"/>
<keyword evidence="2" id="KW-1185">Reference proteome</keyword>
<name>A0A317VZG7_9EURO</name>
<evidence type="ECO:0000313" key="1">
    <source>
        <dbReference type="EMBL" id="PWY79744.1"/>
    </source>
</evidence>
<accession>A0A317VZG7</accession>
<dbReference type="RefSeq" id="XP_025398767.1">
    <property type="nucleotide sequence ID" value="XM_025543427.1"/>
</dbReference>
<dbReference type="GeneID" id="37065664"/>
<gene>
    <name evidence="1" type="ORF">BO70DRAFT_362877</name>
</gene>
<reference evidence="1 2" key="1">
    <citation type="submission" date="2016-12" db="EMBL/GenBank/DDBJ databases">
        <title>The genomes of Aspergillus section Nigri reveals drivers in fungal speciation.</title>
        <authorList>
            <consortium name="DOE Joint Genome Institute"/>
            <person name="Vesth T.C."/>
            <person name="Nybo J."/>
            <person name="Theobald S."/>
            <person name="Brandl J."/>
            <person name="Frisvad J.C."/>
            <person name="Nielsen K.F."/>
            <person name="Lyhne E.K."/>
            <person name="Kogle M.E."/>
            <person name="Kuo A."/>
            <person name="Riley R."/>
            <person name="Clum A."/>
            <person name="Nolan M."/>
            <person name="Lipzen A."/>
            <person name="Salamov A."/>
            <person name="Henrissat B."/>
            <person name="Wiebenga A."/>
            <person name="De Vries R.P."/>
            <person name="Grigoriev I.V."/>
            <person name="Mortensen U.H."/>
            <person name="Andersen M.R."/>
            <person name="Baker S.E."/>
        </authorList>
    </citation>
    <scope>NUCLEOTIDE SEQUENCE [LARGE SCALE GENOMIC DNA]</scope>
    <source>
        <strain evidence="1 2">CBS 117.55</strain>
    </source>
</reference>
<dbReference type="EMBL" id="MSFL01000015">
    <property type="protein sequence ID" value="PWY79744.1"/>
    <property type="molecule type" value="Genomic_DNA"/>
</dbReference>
<dbReference type="VEuPathDB" id="FungiDB:BO70DRAFT_362877"/>
<dbReference type="Proteomes" id="UP000247233">
    <property type="component" value="Unassembled WGS sequence"/>
</dbReference>
<comment type="caution">
    <text evidence="1">The sequence shown here is derived from an EMBL/GenBank/DDBJ whole genome shotgun (WGS) entry which is preliminary data.</text>
</comment>
<sequence>MAISGIDRDLGRLNDAERGLRLLVAAEPENLALVYNLASFLVDETSQYEAARGYALRLRDGLDGKLVRASPQAIGTRKTLATVSWKEGEMDRAKAEIEEVWKCIDELKGTRFEVYEEEESVSAREWLDGLEKWEVKAPVPVVVG</sequence>